<dbReference type="AlphaFoldDB" id="A0A2T9YNU8"/>
<sequence>MPPSSDSSISPAKSPLKSSSSLMEPPNSVLLVFDLNGTLLDRKASRSISLRPNLHSFLNFVFSNFAVMVWSSAQPHNVSKMVTKAFGSHKKHLLATWNRSHCILHGEYDKKCQTEKPLAKIWDALSYSDSPDQYPLNNSTPTSSDSESSHYLPTWGPHNTILIDDSPLKAINDTNNHICIKEFCPANDPSLFIKDVELLRLTSYLKALLLYKNTFSDDSGLYSSISPSYKSLSHFESNFTQSHSFQANTISPDTSQDFFTDQFDIRYFLKKNNYSDFVLSENNSSDSEQIHY</sequence>
<dbReference type="PANTHER" id="PTHR12210">
    <property type="entry name" value="DULLARD PROTEIN PHOSPHATASE"/>
    <property type="match status" value="1"/>
</dbReference>
<proteinExistence type="inferred from homology"/>
<evidence type="ECO:0000256" key="2">
    <source>
        <dbReference type="SAM" id="MobiDB-lite"/>
    </source>
</evidence>
<evidence type="ECO:0000259" key="3">
    <source>
        <dbReference type="PROSITE" id="PS50969"/>
    </source>
</evidence>
<keyword evidence="1" id="KW-0813">Transport</keyword>
<dbReference type="GO" id="GO:0005744">
    <property type="term" value="C:TIM23 mitochondrial import inner membrane translocase complex"/>
    <property type="evidence" value="ECO:0007669"/>
    <property type="project" value="UniProtKB-UniRule"/>
</dbReference>
<comment type="subunit">
    <text evidence="1">Component of the TIM23 complex.</text>
</comment>
<reference evidence="4 5" key="1">
    <citation type="journal article" date="2018" name="MBio">
        <title>Comparative Genomics Reveals the Core Gene Toolbox for the Fungus-Insect Symbiosis.</title>
        <authorList>
            <person name="Wang Y."/>
            <person name="Stata M."/>
            <person name="Wang W."/>
            <person name="Stajich J.E."/>
            <person name="White M.M."/>
            <person name="Moncalvo J.M."/>
        </authorList>
    </citation>
    <scope>NUCLEOTIDE SEQUENCE [LARGE SCALE GENOMIC DNA]</scope>
    <source>
        <strain evidence="4 5">SWE-8-4</strain>
    </source>
</reference>
<dbReference type="Gene3D" id="3.40.50.1000">
    <property type="entry name" value="HAD superfamily/HAD-like"/>
    <property type="match status" value="1"/>
</dbReference>
<feature type="domain" description="FCP1 homology" evidence="3">
    <location>
        <begin position="24"/>
        <end position="208"/>
    </location>
</feature>
<dbReference type="OrthoDB" id="1711508at2759"/>
<keyword evidence="1" id="KW-0496">Mitochondrion</keyword>
<gene>
    <name evidence="4" type="ORF">BB561_002858</name>
</gene>
<comment type="function">
    <text evidence="1">Essential component of the TIM23 complex, a complex that mediates the translocation of transit peptide-containing proteins across the mitochondrial inner membrane.</text>
</comment>
<dbReference type="PROSITE" id="PS50969">
    <property type="entry name" value="FCP1"/>
    <property type="match status" value="1"/>
</dbReference>
<evidence type="ECO:0000313" key="5">
    <source>
        <dbReference type="Proteomes" id="UP000245383"/>
    </source>
</evidence>
<dbReference type="SUPFAM" id="SSF56784">
    <property type="entry name" value="HAD-like"/>
    <property type="match status" value="1"/>
</dbReference>
<protein>
    <recommendedName>
        <fullName evidence="1">Mitochondrial import inner membrane translocase subunit TIM50</fullName>
    </recommendedName>
</protein>
<dbReference type="InterPro" id="IPR004274">
    <property type="entry name" value="FCP1_dom"/>
</dbReference>
<keyword evidence="1" id="KW-0653">Protein transport</keyword>
<dbReference type="InterPro" id="IPR036412">
    <property type="entry name" value="HAD-like_sf"/>
</dbReference>
<dbReference type="Pfam" id="PF03031">
    <property type="entry name" value="NIF"/>
    <property type="match status" value="1"/>
</dbReference>
<comment type="caution">
    <text evidence="4">The sequence shown here is derived from an EMBL/GenBank/DDBJ whole genome shotgun (WGS) entry which is preliminary data.</text>
</comment>
<dbReference type="Proteomes" id="UP000245383">
    <property type="component" value="Unassembled WGS sequence"/>
</dbReference>
<dbReference type="InterPro" id="IPR023214">
    <property type="entry name" value="HAD_sf"/>
</dbReference>
<keyword evidence="1" id="KW-0809">Transit peptide</keyword>
<dbReference type="STRING" id="133385.A0A2T9YNU8"/>
<name>A0A2T9YNU8_9FUNG</name>
<dbReference type="SMART" id="SM00577">
    <property type="entry name" value="CPDc"/>
    <property type="match status" value="1"/>
</dbReference>
<feature type="region of interest" description="Disordered" evidence="2">
    <location>
        <begin position="1"/>
        <end position="22"/>
    </location>
</feature>
<keyword evidence="5" id="KW-1185">Reference proteome</keyword>
<evidence type="ECO:0000313" key="4">
    <source>
        <dbReference type="EMBL" id="PVU94006.1"/>
    </source>
</evidence>
<comment type="similarity">
    <text evidence="1">Belongs to the TIM50 family.</text>
</comment>
<dbReference type="EMBL" id="MBFR01000104">
    <property type="protein sequence ID" value="PVU94006.1"/>
    <property type="molecule type" value="Genomic_DNA"/>
</dbReference>
<comment type="subcellular location">
    <subcellularLocation>
        <location evidence="1">Mitochondrion inner membrane</location>
        <topology evidence="1">Single-pass membrane protein</topology>
    </subcellularLocation>
</comment>
<organism evidence="4 5">
    <name type="scientific">Smittium simulii</name>
    <dbReference type="NCBI Taxonomy" id="133385"/>
    <lineage>
        <taxon>Eukaryota</taxon>
        <taxon>Fungi</taxon>
        <taxon>Fungi incertae sedis</taxon>
        <taxon>Zoopagomycota</taxon>
        <taxon>Kickxellomycotina</taxon>
        <taxon>Harpellomycetes</taxon>
        <taxon>Harpellales</taxon>
        <taxon>Legeriomycetaceae</taxon>
        <taxon>Smittium</taxon>
    </lineage>
</organism>
<evidence type="ECO:0000256" key="1">
    <source>
        <dbReference type="RuleBase" id="RU365079"/>
    </source>
</evidence>
<accession>A0A2T9YNU8</accession>
<dbReference type="GO" id="GO:0015031">
    <property type="term" value="P:protein transport"/>
    <property type="evidence" value="ECO:0007669"/>
    <property type="project" value="UniProtKB-KW"/>
</dbReference>
<dbReference type="InterPro" id="IPR050365">
    <property type="entry name" value="TIM50"/>
</dbReference>
<keyword evidence="1" id="KW-0811">Translocation</keyword>